<dbReference type="Proteomes" id="UP000075615">
    <property type="component" value="Unassembled WGS sequence"/>
</dbReference>
<evidence type="ECO:0000313" key="2">
    <source>
        <dbReference type="EMBL" id="KYG83496.1"/>
    </source>
</evidence>
<dbReference type="OrthoDB" id="835726at2"/>
<dbReference type="STRING" id="296218.AWN68_01450"/>
<feature type="chain" id="PRO_5007575393" description="DUF4178 domain-containing protein" evidence="1">
    <location>
        <begin position="20"/>
        <end position="181"/>
    </location>
</feature>
<reference evidence="2 3" key="1">
    <citation type="submission" date="2016-01" db="EMBL/GenBank/DDBJ databases">
        <title>Genome sequencing of Roseivirga echinicomitans KMM 6058.</title>
        <authorList>
            <person name="Selvaratnam C."/>
            <person name="Thevarajoo S."/>
            <person name="Goh K.M."/>
            <person name="Ee R."/>
            <person name="Chan K.-G."/>
            <person name="Chong C.S."/>
        </authorList>
    </citation>
    <scope>NUCLEOTIDE SEQUENCE [LARGE SCALE GENOMIC DNA]</scope>
    <source>
        <strain evidence="2 3">KMM 6058</strain>
    </source>
</reference>
<accession>A0A150XXV1</accession>
<evidence type="ECO:0000313" key="3">
    <source>
        <dbReference type="Proteomes" id="UP000075615"/>
    </source>
</evidence>
<keyword evidence="3" id="KW-1185">Reference proteome</keyword>
<gene>
    <name evidence="2" type="ORF">AWN68_01450</name>
</gene>
<keyword evidence="1" id="KW-0732">Signal</keyword>
<proteinExistence type="predicted"/>
<dbReference type="AlphaFoldDB" id="A0A150XXV1"/>
<dbReference type="RefSeq" id="WP_068410415.1">
    <property type="nucleotide sequence ID" value="NZ_LRDB01000001.1"/>
</dbReference>
<organism evidence="2 3">
    <name type="scientific">Roseivirga echinicomitans</name>
    <dbReference type="NCBI Taxonomy" id="296218"/>
    <lineage>
        <taxon>Bacteria</taxon>
        <taxon>Pseudomonadati</taxon>
        <taxon>Bacteroidota</taxon>
        <taxon>Cytophagia</taxon>
        <taxon>Cytophagales</taxon>
        <taxon>Roseivirgaceae</taxon>
        <taxon>Roseivirga</taxon>
    </lineage>
</organism>
<name>A0A150XXV1_9BACT</name>
<feature type="signal peptide" evidence="1">
    <location>
        <begin position="1"/>
        <end position="19"/>
    </location>
</feature>
<sequence>MKKVSGLILFFLIPVMLTAQTYSPKTLGSKWSFKMGSSSFTDEIVEGKLTIDGMDYFKSLRTYSWGDKDLSYFRIDNNGTVFYLDTKSKLESIDVPGQPKVGDSWTSTDNAWEYTVTDIAASFKTPIQTFKDCLIIKAEQTDRRDSEKLQTYFNYYVKDIGYIGSKVDGGLMAYIEKWNLK</sequence>
<protein>
    <recommendedName>
        <fullName evidence="4">DUF4178 domain-containing protein</fullName>
    </recommendedName>
</protein>
<evidence type="ECO:0000256" key="1">
    <source>
        <dbReference type="SAM" id="SignalP"/>
    </source>
</evidence>
<evidence type="ECO:0008006" key="4">
    <source>
        <dbReference type="Google" id="ProtNLM"/>
    </source>
</evidence>
<comment type="caution">
    <text evidence="2">The sequence shown here is derived from an EMBL/GenBank/DDBJ whole genome shotgun (WGS) entry which is preliminary data.</text>
</comment>
<dbReference type="EMBL" id="LRDB01000001">
    <property type="protein sequence ID" value="KYG83496.1"/>
    <property type="molecule type" value="Genomic_DNA"/>
</dbReference>